<name>A0ABU7U095_9PROT</name>
<protein>
    <recommendedName>
        <fullName evidence="2">Gcp-like domain-containing protein</fullName>
    </recommendedName>
</protein>
<dbReference type="Pfam" id="PF00814">
    <property type="entry name" value="TsaD"/>
    <property type="match status" value="1"/>
</dbReference>
<proteinExistence type="predicted"/>
<organism evidence="3 4">
    <name type="scientific">Sorlinia euscelidii</name>
    <dbReference type="NCBI Taxonomy" id="3081148"/>
    <lineage>
        <taxon>Bacteria</taxon>
        <taxon>Pseudomonadati</taxon>
        <taxon>Pseudomonadota</taxon>
        <taxon>Alphaproteobacteria</taxon>
        <taxon>Acetobacterales</taxon>
        <taxon>Acetobacteraceae</taxon>
        <taxon>Sorlinia</taxon>
    </lineage>
</organism>
<evidence type="ECO:0000313" key="4">
    <source>
        <dbReference type="Proteomes" id="UP001312908"/>
    </source>
</evidence>
<gene>
    <name evidence="3" type="ORF">DOFOFD_04320</name>
</gene>
<dbReference type="Gene3D" id="3.30.420.40">
    <property type="match status" value="2"/>
</dbReference>
<feature type="region of interest" description="Disordered" evidence="1">
    <location>
        <begin position="190"/>
        <end position="230"/>
    </location>
</feature>
<dbReference type="InterPro" id="IPR022496">
    <property type="entry name" value="T6A_TsaB"/>
</dbReference>
<comment type="caution">
    <text evidence="3">The sequence shown here is derived from an EMBL/GenBank/DDBJ whole genome shotgun (WGS) entry which is preliminary data.</text>
</comment>
<evidence type="ECO:0000256" key="1">
    <source>
        <dbReference type="SAM" id="MobiDB-lite"/>
    </source>
</evidence>
<evidence type="ECO:0000259" key="2">
    <source>
        <dbReference type="Pfam" id="PF00814"/>
    </source>
</evidence>
<keyword evidence="4" id="KW-1185">Reference proteome</keyword>
<dbReference type="Proteomes" id="UP001312908">
    <property type="component" value="Unassembled WGS sequence"/>
</dbReference>
<dbReference type="InterPro" id="IPR043129">
    <property type="entry name" value="ATPase_NBD"/>
</dbReference>
<evidence type="ECO:0000313" key="3">
    <source>
        <dbReference type="EMBL" id="MEE8658232.1"/>
    </source>
</evidence>
<accession>A0ABU7U095</accession>
<sequence length="230" mass="24395">MRKTGDPARFENAQNRRILVFNAAPAADAPGGVIAALTGGEVISQRALLGRGASEMMVTLLQDVLNAAGWREKGPDAIAVVRGPGSFTGLRASLALAAGLAKGYECPLHGVSIGACYRAETEMQQEVWTATRARRNRIFLERPDGTFWAGAPDAANIPSGRLIVGDASSWLHDHLAMTHLFRSDMDQQPSPGAIAAAARHEPPVDRVTPLYVDPPEAKPPLAGLRPAPIP</sequence>
<dbReference type="SUPFAM" id="SSF53067">
    <property type="entry name" value="Actin-like ATPase domain"/>
    <property type="match status" value="1"/>
</dbReference>
<dbReference type="NCBIfam" id="TIGR03725">
    <property type="entry name" value="T6A_YeaZ"/>
    <property type="match status" value="1"/>
</dbReference>
<dbReference type="RefSeq" id="WP_394819186.1">
    <property type="nucleotide sequence ID" value="NZ_JAWJZY010000002.1"/>
</dbReference>
<dbReference type="EMBL" id="JAWJZY010000002">
    <property type="protein sequence ID" value="MEE8658232.1"/>
    <property type="molecule type" value="Genomic_DNA"/>
</dbReference>
<feature type="domain" description="Gcp-like" evidence="2">
    <location>
        <begin position="53"/>
        <end position="140"/>
    </location>
</feature>
<reference evidence="3 4" key="1">
    <citation type="submission" date="2023-10" db="EMBL/GenBank/DDBJ databases">
        <title>Sorlinia euscelidii gen. nov., sp. nov., an acetic acid bacteria isolated from the gut of Euscelidius variegatus emitter.</title>
        <authorList>
            <person name="Michoud G."/>
            <person name="Marasco R."/>
            <person name="Seferji K."/>
            <person name="Gonella E."/>
            <person name="Garuglieri E."/>
            <person name="Alma A."/>
            <person name="Mapelli F."/>
            <person name="Borin S."/>
            <person name="Daffonchio D."/>
            <person name="Crotti E."/>
        </authorList>
    </citation>
    <scope>NUCLEOTIDE SEQUENCE [LARGE SCALE GENOMIC DNA]</scope>
    <source>
        <strain evidence="3 4">EV16P</strain>
    </source>
</reference>
<dbReference type="InterPro" id="IPR000905">
    <property type="entry name" value="Gcp-like_dom"/>
</dbReference>